<dbReference type="Pfam" id="PF02518">
    <property type="entry name" value="HATPase_c"/>
    <property type="match status" value="1"/>
</dbReference>
<gene>
    <name evidence="12" type="ORF">ACFPJ6_14695</name>
</gene>
<reference evidence="13" key="1">
    <citation type="journal article" date="2019" name="Int. J. Syst. Evol. Microbiol.">
        <title>The Global Catalogue of Microorganisms (GCM) 10K type strain sequencing project: providing services to taxonomists for standard genome sequencing and annotation.</title>
        <authorList>
            <consortium name="The Broad Institute Genomics Platform"/>
            <consortium name="The Broad Institute Genome Sequencing Center for Infectious Disease"/>
            <person name="Wu L."/>
            <person name="Ma J."/>
        </authorList>
    </citation>
    <scope>NUCLEOTIDE SEQUENCE [LARGE SCALE GENOMIC DNA]</scope>
    <source>
        <strain evidence="13">CCUG 43114</strain>
    </source>
</reference>
<dbReference type="EC" id="2.7.13.3" evidence="2"/>
<name>A0ABW0GQQ5_9MICO</name>
<keyword evidence="8" id="KW-0902">Two-component regulatory system</keyword>
<evidence type="ECO:0000256" key="1">
    <source>
        <dbReference type="ARBA" id="ARBA00000085"/>
    </source>
</evidence>
<dbReference type="Gene3D" id="1.20.5.1930">
    <property type="match status" value="1"/>
</dbReference>
<feature type="transmembrane region" description="Helical" evidence="9">
    <location>
        <begin position="89"/>
        <end position="106"/>
    </location>
</feature>
<feature type="transmembrane region" description="Helical" evidence="9">
    <location>
        <begin position="137"/>
        <end position="156"/>
    </location>
</feature>
<dbReference type="InterPro" id="IPR003594">
    <property type="entry name" value="HATPase_dom"/>
</dbReference>
<sequence>MLWQGTPEWLSRPRVGDAALVTAVGVATVVDVVRQATPPAALLAAAVGVVMAAGVLLRRRRPGGVLLAAAVVVAGVDAVSVGFTGLPRTFLSAVAVLVLVVAWGRWGTRRDAVTGAAGLVLLAVAGVWASAASPDEAVAGVAVLVGSALLGATVRYRATVREQAMDAARLQERELLARELHDSVAHAVTAIAVQAQAGLVLLEDDDADARRRLATGLRLVEREAARCLTDMRDLVATLRTVDGPTLARAVDAAAIRALAVPTATSGVPVVVDVEGDLDGFGEAQRWAAYRVVQEALTNTRRHARHATGVRVTVDAGRDELVVTVTDDGDPARLLAHPPGHGLVGMAERVRLLGGSLAAGPVGETGGAAGWRVEARLPRRSR</sequence>
<comment type="catalytic activity">
    <reaction evidence="1">
        <text>ATP + protein L-histidine = ADP + protein N-phospho-L-histidine.</text>
        <dbReference type="EC" id="2.7.13.3"/>
    </reaction>
</comment>
<evidence type="ECO:0000256" key="9">
    <source>
        <dbReference type="SAM" id="Phobius"/>
    </source>
</evidence>
<protein>
    <recommendedName>
        <fullName evidence="2">histidine kinase</fullName>
        <ecNumber evidence="2">2.7.13.3</ecNumber>
    </recommendedName>
</protein>
<keyword evidence="13" id="KW-1185">Reference proteome</keyword>
<evidence type="ECO:0000256" key="3">
    <source>
        <dbReference type="ARBA" id="ARBA00022553"/>
    </source>
</evidence>
<dbReference type="PANTHER" id="PTHR24421">
    <property type="entry name" value="NITRATE/NITRITE SENSOR PROTEIN NARX-RELATED"/>
    <property type="match status" value="1"/>
</dbReference>
<evidence type="ECO:0000256" key="8">
    <source>
        <dbReference type="ARBA" id="ARBA00023012"/>
    </source>
</evidence>
<evidence type="ECO:0000256" key="6">
    <source>
        <dbReference type="ARBA" id="ARBA00022777"/>
    </source>
</evidence>
<dbReference type="InterPro" id="IPR050482">
    <property type="entry name" value="Sensor_HK_TwoCompSys"/>
</dbReference>
<feature type="domain" description="Histidine kinase/HSP90-like ATPase" evidence="10">
    <location>
        <begin position="288"/>
        <end position="377"/>
    </location>
</feature>
<feature type="transmembrane region" description="Helical" evidence="9">
    <location>
        <begin position="64"/>
        <end position="83"/>
    </location>
</feature>
<organism evidence="12 13">
    <name type="scientific">Aquipuribacter nitratireducens</name>
    <dbReference type="NCBI Taxonomy" id="650104"/>
    <lineage>
        <taxon>Bacteria</taxon>
        <taxon>Bacillati</taxon>
        <taxon>Actinomycetota</taxon>
        <taxon>Actinomycetes</taxon>
        <taxon>Micrococcales</taxon>
        <taxon>Intrasporangiaceae</taxon>
        <taxon>Aquipuribacter</taxon>
    </lineage>
</organism>
<keyword evidence="6 12" id="KW-0418">Kinase</keyword>
<evidence type="ECO:0000256" key="7">
    <source>
        <dbReference type="ARBA" id="ARBA00022840"/>
    </source>
</evidence>
<keyword evidence="7" id="KW-0067">ATP-binding</keyword>
<keyword evidence="9" id="KW-0812">Transmembrane</keyword>
<dbReference type="Pfam" id="PF07730">
    <property type="entry name" value="HisKA_3"/>
    <property type="match status" value="1"/>
</dbReference>
<dbReference type="InterPro" id="IPR036890">
    <property type="entry name" value="HATPase_C_sf"/>
</dbReference>
<dbReference type="PANTHER" id="PTHR24421:SF10">
    <property type="entry name" value="NITRATE_NITRITE SENSOR PROTEIN NARQ"/>
    <property type="match status" value="1"/>
</dbReference>
<feature type="domain" description="Signal transduction histidine kinase subgroup 3 dimerisation and phosphoacceptor" evidence="11">
    <location>
        <begin position="172"/>
        <end position="241"/>
    </location>
</feature>
<dbReference type="SUPFAM" id="SSF55874">
    <property type="entry name" value="ATPase domain of HSP90 chaperone/DNA topoisomerase II/histidine kinase"/>
    <property type="match status" value="1"/>
</dbReference>
<dbReference type="Gene3D" id="3.30.565.10">
    <property type="entry name" value="Histidine kinase-like ATPase, C-terminal domain"/>
    <property type="match status" value="1"/>
</dbReference>
<evidence type="ECO:0000259" key="11">
    <source>
        <dbReference type="Pfam" id="PF07730"/>
    </source>
</evidence>
<keyword evidence="9" id="KW-0472">Membrane</keyword>
<dbReference type="GO" id="GO:0016301">
    <property type="term" value="F:kinase activity"/>
    <property type="evidence" value="ECO:0007669"/>
    <property type="project" value="UniProtKB-KW"/>
</dbReference>
<keyword evidence="9" id="KW-1133">Transmembrane helix</keyword>
<evidence type="ECO:0000313" key="13">
    <source>
        <dbReference type="Proteomes" id="UP001596122"/>
    </source>
</evidence>
<evidence type="ECO:0000259" key="10">
    <source>
        <dbReference type="Pfam" id="PF02518"/>
    </source>
</evidence>
<dbReference type="InterPro" id="IPR011712">
    <property type="entry name" value="Sig_transdc_His_kin_sub3_dim/P"/>
</dbReference>
<keyword evidence="5" id="KW-0547">Nucleotide-binding</keyword>
<dbReference type="EMBL" id="JBHSLD010000014">
    <property type="protein sequence ID" value="MFC5382022.1"/>
    <property type="molecule type" value="Genomic_DNA"/>
</dbReference>
<evidence type="ECO:0000256" key="2">
    <source>
        <dbReference type="ARBA" id="ARBA00012438"/>
    </source>
</evidence>
<keyword evidence="3" id="KW-0597">Phosphoprotein</keyword>
<dbReference type="RefSeq" id="WP_340269913.1">
    <property type="nucleotide sequence ID" value="NZ_JBBEOG010000005.1"/>
</dbReference>
<dbReference type="Proteomes" id="UP001596122">
    <property type="component" value="Unassembled WGS sequence"/>
</dbReference>
<comment type="caution">
    <text evidence="12">The sequence shown here is derived from an EMBL/GenBank/DDBJ whole genome shotgun (WGS) entry which is preliminary data.</text>
</comment>
<dbReference type="CDD" id="cd16917">
    <property type="entry name" value="HATPase_UhpB-NarQ-NarX-like"/>
    <property type="match status" value="1"/>
</dbReference>
<proteinExistence type="predicted"/>
<keyword evidence="4" id="KW-0808">Transferase</keyword>
<feature type="transmembrane region" description="Helical" evidence="9">
    <location>
        <begin position="40"/>
        <end position="57"/>
    </location>
</feature>
<accession>A0ABW0GQQ5</accession>
<evidence type="ECO:0000313" key="12">
    <source>
        <dbReference type="EMBL" id="MFC5382022.1"/>
    </source>
</evidence>
<evidence type="ECO:0000256" key="4">
    <source>
        <dbReference type="ARBA" id="ARBA00022679"/>
    </source>
</evidence>
<evidence type="ECO:0000256" key="5">
    <source>
        <dbReference type="ARBA" id="ARBA00022741"/>
    </source>
</evidence>
<feature type="transmembrane region" description="Helical" evidence="9">
    <location>
        <begin position="113"/>
        <end position="131"/>
    </location>
</feature>